<keyword evidence="3" id="KW-1185">Reference proteome</keyword>
<accession>A0A9D4VPQ8</accession>
<gene>
    <name evidence="2" type="ORF">KIW84_073529</name>
</gene>
<evidence type="ECO:0000313" key="2">
    <source>
        <dbReference type="EMBL" id="KAI5387431.1"/>
    </source>
</evidence>
<comment type="caution">
    <text evidence="2">The sequence shown here is derived from an EMBL/GenBank/DDBJ whole genome shotgun (WGS) entry which is preliminary data.</text>
</comment>
<evidence type="ECO:0000256" key="1">
    <source>
        <dbReference type="SAM" id="MobiDB-lite"/>
    </source>
</evidence>
<feature type="compositionally biased region" description="Polar residues" evidence="1">
    <location>
        <begin position="197"/>
        <end position="209"/>
    </location>
</feature>
<dbReference type="EMBL" id="JAMSHJ010000007">
    <property type="protein sequence ID" value="KAI5387431.1"/>
    <property type="molecule type" value="Genomic_DNA"/>
</dbReference>
<feature type="region of interest" description="Disordered" evidence="1">
    <location>
        <begin position="1"/>
        <end position="47"/>
    </location>
</feature>
<name>A0A9D4VPQ8_PEA</name>
<feature type="compositionally biased region" description="Basic and acidic residues" evidence="1">
    <location>
        <begin position="133"/>
        <end position="156"/>
    </location>
</feature>
<feature type="compositionally biased region" description="Low complexity" evidence="1">
    <location>
        <begin position="20"/>
        <end position="29"/>
    </location>
</feature>
<evidence type="ECO:0000313" key="3">
    <source>
        <dbReference type="Proteomes" id="UP001058974"/>
    </source>
</evidence>
<dbReference type="Gramene" id="Psat07G0352900-T1">
    <property type="protein sequence ID" value="KAI5387431.1"/>
    <property type="gene ID" value="KIW84_073529"/>
</dbReference>
<reference evidence="2 3" key="1">
    <citation type="journal article" date="2022" name="Nat. Genet.">
        <title>Improved pea reference genome and pan-genome highlight genomic features and evolutionary characteristics.</title>
        <authorList>
            <person name="Yang T."/>
            <person name="Liu R."/>
            <person name="Luo Y."/>
            <person name="Hu S."/>
            <person name="Wang D."/>
            <person name="Wang C."/>
            <person name="Pandey M.K."/>
            <person name="Ge S."/>
            <person name="Xu Q."/>
            <person name="Li N."/>
            <person name="Li G."/>
            <person name="Huang Y."/>
            <person name="Saxena R.K."/>
            <person name="Ji Y."/>
            <person name="Li M."/>
            <person name="Yan X."/>
            <person name="He Y."/>
            <person name="Liu Y."/>
            <person name="Wang X."/>
            <person name="Xiang C."/>
            <person name="Varshney R.K."/>
            <person name="Ding H."/>
            <person name="Gao S."/>
            <person name="Zong X."/>
        </authorList>
    </citation>
    <scope>NUCLEOTIDE SEQUENCE [LARGE SCALE GENOMIC DNA]</scope>
    <source>
        <strain evidence="2 3">cv. Zhongwan 6</strain>
    </source>
</reference>
<feature type="region of interest" description="Disordered" evidence="1">
    <location>
        <begin position="194"/>
        <end position="213"/>
    </location>
</feature>
<protein>
    <submittedName>
        <fullName evidence="2">Uncharacterized protein</fullName>
    </submittedName>
</protein>
<proteinExistence type="predicted"/>
<sequence>MHVTHMRKARNSSLRKCKPSKVSTSSTPSMTARNMNDPEPPTVVKKPQSMTSLYVDPISIEPNVDMSKDCPVMINVMEYVEASETSNRPRYVTTLSKPSMIVTDRDDVDKNFCVLISQVFKPDVNSHTLSPEKSQDKERSREMTNELGNKDKNPVEKNDQLTDIFNVDELDYDDVHIGKRIAHGIAKRLKNRKGQVVGSSSTPSYSVRNKANVGPTKRWSKVVTPVSKKKSFKRKEVLIATL</sequence>
<dbReference type="Proteomes" id="UP001058974">
    <property type="component" value="Chromosome 7"/>
</dbReference>
<feature type="region of interest" description="Disordered" evidence="1">
    <location>
        <begin position="125"/>
        <end position="156"/>
    </location>
</feature>
<dbReference type="AlphaFoldDB" id="A0A9D4VPQ8"/>
<organism evidence="2 3">
    <name type="scientific">Pisum sativum</name>
    <name type="common">Garden pea</name>
    <name type="synonym">Lathyrus oleraceus</name>
    <dbReference type="NCBI Taxonomy" id="3888"/>
    <lineage>
        <taxon>Eukaryota</taxon>
        <taxon>Viridiplantae</taxon>
        <taxon>Streptophyta</taxon>
        <taxon>Embryophyta</taxon>
        <taxon>Tracheophyta</taxon>
        <taxon>Spermatophyta</taxon>
        <taxon>Magnoliopsida</taxon>
        <taxon>eudicotyledons</taxon>
        <taxon>Gunneridae</taxon>
        <taxon>Pentapetalae</taxon>
        <taxon>rosids</taxon>
        <taxon>fabids</taxon>
        <taxon>Fabales</taxon>
        <taxon>Fabaceae</taxon>
        <taxon>Papilionoideae</taxon>
        <taxon>50 kb inversion clade</taxon>
        <taxon>NPAAA clade</taxon>
        <taxon>Hologalegina</taxon>
        <taxon>IRL clade</taxon>
        <taxon>Fabeae</taxon>
        <taxon>Lathyrus</taxon>
    </lineage>
</organism>
<feature type="compositionally biased region" description="Basic residues" evidence="1">
    <location>
        <begin position="1"/>
        <end position="19"/>
    </location>
</feature>